<dbReference type="Proteomes" id="UP000237351">
    <property type="component" value="Chromosome"/>
</dbReference>
<dbReference type="RefSeq" id="WP_085784180.1">
    <property type="nucleotide sequence ID" value="NZ_CP008743.1"/>
</dbReference>
<feature type="compositionally biased region" description="Basic residues" evidence="1">
    <location>
        <begin position="207"/>
        <end position="222"/>
    </location>
</feature>
<evidence type="ECO:0000313" key="2">
    <source>
        <dbReference type="EMBL" id="ARN84711.1"/>
    </source>
</evidence>
<keyword evidence="3" id="KW-1185">Reference proteome</keyword>
<proteinExistence type="predicted"/>
<accession>A0A1W6N4K7</accession>
<name>A0A1W6N4K7_9PROT</name>
<reference evidence="2 3" key="1">
    <citation type="submission" date="2014-06" db="EMBL/GenBank/DDBJ databases">
        <title>The genome of the endonuclear symbiont Nucleicultrix amoebiphila.</title>
        <authorList>
            <person name="Schulz F."/>
            <person name="Horn M."/>
        </authorList>
    </citation>
    <scope>NUCLEOTIDE SEQUENCE [LARGE SCALE GENOMIC DNA]</scope>
    <source>
        <strain evidence="2 3">FS5</strain>
    </source>
</reference>
<protein>
    <submittedName>
        <fullName evidence="2">Uncharacterized protein</fullName>
    </submittedName>
</protein>
<feature type="region of interest" description="Disordered" evidence="1">
    <location>
        <begin position="162"/>
        <end position="263"/>
    </location>
</feature>
<sequence>MVQKKLKNSKNPSSKSQDVQKIHSLLDRSIEHKEFAMILRCVLSSLVLFLSIRPLVASHSTERDDEDRALKISKKELTKTKKDLRKVGERKKNLKISLATTFVQENGETENRQRFVNGSLSPRGISALRITKSQSARVIEEFSVEMEGLHISDSPFVPVVHGNIPKEKSSLNRSPRPSTLKKAKSFNGREEKEDEHSITAYKNRTAEKKKKSHDKKKKRHPKHDLDTKRKDKGETRKPRARSKSLMKSVENQRFKSNEEDEKNSSLVVVPNMLLSSHAGKVVRYVEKAQQAYQDAKYSSLLEEAQKEYKKKKVGIP</sequence>
<feature type="compositionally biased region" description="Basic and acidic residues" evidence="1">
    <location>
        <begin position="223"/>
        <end position="237"/>
    </location>
</feature>
<dbReference type="AlphaFoldDB" id="A0A1W6N4K7"/>
<dbReference type="EMBL" id="CP008743">
    <property type="protein sequence ID" value="ARN84711.1"/>
    <property type="molecule type" value="Genomic_DNA"/>
</dbReference>
<evidence type="ECO:0000256" key="1">
    <source>
        <dbReference type="SAM" id="MobiDB-lite"/>
    </source>
</evidence>
<feature type="compositionally biased region" description="Basic and acidic residues" evidence="1">
    <location>
        <begin position="187"/>
        <end position="197"/>
    </location>
</feature>
<gene>
    <name evidence="2" type="ORF">GQ61_04675</name>
</gene>
<feature type="region of interest" description="Disordered" evidence="1">
    <location>
        <begin position="1"/>
        <end position="20"/>
    </location>
</feature>
<evidence type="ECO:0000313" key="3">
    <source>
        <dbReference type="Proteomes" id="UP000237351"/>
    </source>
</evidence>
<dbReference type="KEGG" id="naf:GQ61_04675"/>
<organism evidence="2 3">
    <name type="scientific">Candidatus Nucleicultrix amoebiphila FS5</name>
    <dbReference type="NCBI Taxonomy" id="1414854"/>
    <lineage>
        <taxon>Bacteria</taxon>
        <taxon>Pseudomonadati</taxon>
        <taxon>Pseudomonadota</taxon>
        <taxon>Alphaproteobacteria</taxon>
        <taxon>Holosporales</taxon>
        <taxon>Candidatus Nucleicultricaceae</taxon>
        <taxon>Candidatus Nucleicultrix</taxon>
    </lineage>
</organism>